<dbReference type="SUPFAM" id="SSF53187">
    <property type="entry name" value="Zn-dependent exopeptidases"/>
    <property type="match status" value="1"/>
</dbReference>
<dbReference type="RefSeq" id="WP_386672571.1">
    <property type="nucleotide sequence ID" value="NZ_JBHLTG010000006.1"/>
</dbReference>
<comment type="caution">
    <text evidence="3">The sequence shown here is derived from an EMBL/GenBank/DDBJ whole genome shotgun (WGS) entry which is preliminary data.</text>
</comment>
<keyword evidence="1" id="KW-0378">Hydrolase</keyword>
<name>A0ABV6RUJ9_9GAMM</name>
<dbReference type="Pfam" id="PF07687">
    <property type="entry name" value="M20_dimer"/>
    <property type="match status" value="1"/>
</dbReference>
<dbReference type="InterPro" id="IPR017439">
    <property type="entry name" value="Amidohydrolase"/>
</dbReference>
<dbReference type="InterPro" id="IPR036264">
    <property type="entry name" value="Bact_exopeptidase_dim_dom"/>
</dbReference>
<protein>
    <submittedName>
        <fullName evidence="3">Amidohydrolase</fullName>
    </submittedName>
</protein>
<dbReference type="InterPro" id="IPR011650">
    <property type="entry name" value="Peptidase_M20_dimer"/>
</dbReference>
<dbReference type="Gene3D" id="3.30.70.360">
    <property type="match status" value="1"/>
</dbReference>
<gene>
    <name evidence="3" type="ORF">ACFFGH_22660</name>
</gene>
<reference evidence="3 4" key="1">
    <citation type="submission" date="2024-09" db="EMBL/GenBank/DDBJ databases">
        <authorList>
            <person name="Sun Q."/>
            <person name="Mori K."/>
        </authorList>
    </citation>
    <scope>NUCLEOTIDE SEQUENCE [LARGE SCALE GENOMIC DNA]</scope>
    <source>
        <strain evidence="3 4">KCTC 23076</strain>
    </source>
</reference>
<keyword evidence="4" id="KW-1185">Reference proteome</keyword>
<dbReference type="PIRSF" id="PIRSF005962">
    <property type="entry name" value="Pept_M20D_amidohydro"/>
    <property type="match status" value="1"/>
</dbReference>
<feature type="domain" description="Peptidase M20 dimerisation" evidence="2">
    <location>
        <begin position="185"/>
        <end position="280"/>
    </location>
</feature>
<dbReference type="PANTHER" id="PTHR11014:SF63">
    <property type="entry name" value="METALLOPEPTIDASE, PUTATIVE (AFU_ORTHOLOGUE AFUA_6G09600)-RELATED"/>
    <property type="match status" value="1"/>
</dbReference>
<dbReference type="InterPro" id="IPR002933">
    <property type="entry name" value="Peptidase_M20"/>
</dbReference>
<dbReference type="Gene3D" id="3.40.630.10">
    <property type="entry name" value="Zn peptidases"/>
    <property type="match status" value="1"/>
</dbReference>
<evidence type="ECO:0000259" key="2">
    <source>
        <dbReference type="Pfam" id="PF07687"/>
    </source>
</evidence>
<dbReference type="SUPFAM" id="SSF55031">
    <property type="entry name" value="Bacterial exopeptidase dimerisation domain"/>
    <property type="match status" value="1"/>
</dbReference>
<proteinExistence type="predicted"/>
<dbReference type="Pfam" id="PF01546">
    <property type="entry name" value="Peptidase_M20"/>
    <property type="match status" value="1"/>
</dbReference>
<sequence>MAIDLAAVYRDLHAHPELSFQEHRTAGIVADHLSALSYAVTTGVGGTGVVGVLENGAGPTVLLRADMDGLPVLEETGLDYASTARGTDPDGADVPVMHACGHDVHVTCLLGAAETLAAVADEWSGILVVLFQPAEEWGGGADRMVADGLYDRVPRPDIVLGQHVAPFPAGFAAVRAGAAMAAADSIDITLHGTGGHGSRPETTVDPVYLAANVVTRLQGIVSREVAPADSAVVTVGQLHAGTKNNIIPPSARLGLSVRTFDDAVRDKVVAAIERVTRAEADASGAPRAPEFDYVERFPLTVNDHAATARTVEALRNVLGQGRVLDPGPISGSEDVGVLATAAGAPLVYWFLGGFDPALFADSLESGRMPEDVPSNHSPYFAPLLEPTLSTGVRTLVAAAREWLN</sequence>
<dbReference type="EMBL" id="JBHLTG010000006">
    <property type="protein sequence ID" value="MFC0680642.1"/>
    <property type="molecule type" value="Genomic_DNA"/>
</dbReference>
<dbReference type="PANTHER" id="PTHR11014">
    <property type="entry name" value="PEPTIDASE M20 FAMILY MEMBER"/>
    <property type="match status" value="1"/>
</dbReference>
<dbReference type="Proteomes" id="UP001589896">
    <property type="component" value="Unassembled WGS sequence"/>
</dbReference>
<evidence type="ECO:0000313" key="3">
    <source>
        <dbReference type="EMBL" id="MFC0680642.1"/>
    </source>
</evidence>
<organism evidence="3 4">
    <name type="scientific">Lysobacter korlensis</name>
    <dbReference type="NCBI Taxonomy" id="553636"/>
    <lineage>
        <taxon>Bacteria</taxon>
        <taxon>Pseudomonadati</taxon>
        <taxon>Pseudomonadota</taxon>
        <taxon>Gammaproteobacteria</taxon>
        <taxon>Lysobacterales</taxon>
        <taxon>Lysobacteraceae</taxon>
        <taxon>Lysobacter</taxon>
    </lineage>
</organism>
<evidence type="ECO:0000313" key="4">
    <source>
        <dbReference type="Proteomes" id="UP001589896"/>
    </source>
</evidence>
<evidence type="ECO:0000256" key="1">
    <source>
        <dbReference type="ARBA" id="ARBA00022801"/>
    </source>
</evidence>
<dbReference type="NCBIfam" id="TIGR01891">
    <property type="entry name" value="amidohydrolases"/>
    <property type="match status" value="1"/>
</dbReference>
<accession>A0ABV6RUJ9</accession>